<dbReference type="GO" id="GO:0003677">
    <property type="term" value="F:DNA binding"/>
    <property type="evidence" value="ECO:0007669"/>
    <property type="project" value="InterPro"/>
</dbReference>
<dbReference type="GO" id="GO:0006355">
    <property type="term" value="P:regulation of DNA-templated transcription"/>
    <property type="evidence" value="ECO:0007669"/>
    <property type="project" value="InterPro"/>
</dbReference>
<organism evidence="1 2">
    <name type="scientific">Pseudomonas putida</name>
    <name type="common">Arthrobacter siderocapsulatus</name>
    <dbReference type="NCBI Taxonomy" id="303"/>
    <lineage>
        <taxon>Bacteria</taxon>
        <taxon>Pseudomonadati</taxon>
        <taxon>Pseudomonadota</taxon>
        <taxon>Gammaproteobacteria</taxon>
        <taxon>Pseudomonadales</taxon>
        <taxon>Pseudomonadaceae</taxon>
        <taxon>Pseudomonas</taxon>
    </lineage>
</organism>
<accession>A0A1Y3KYV4</accession>
<comment type="caution">
    <text evidence="1">The sequence shown here is derived from an EMBL/GenBank/DDBJ whole genome shotgun (WGS) entry which is preliminary data.</text>
</comment>
<dbReference type="InterPro" id="IPR000655">
    <property type="entry name" value="Cro-like"/>
</dbReference>
<proteinExistence type="predicted"/>
<dbReference type="Proteomes" id="UP000196082">
    <property type="component" value="Unassembled WGS sequence"/>
</dbReference>
<gene>
    <name evidence="1" type="ORF">B8W72_16250</name>
</gene>
<protein>
    <submittedName>
        <fullName evidence="1">Uncharacterized protein</fullName>
    </submittedName>
</protein>
<evidence type="ECO:0000313" key="2">
    <source>
        <dbReference type="Proteomes" id="UP000196082"/>
    </source>
</evidence>
<dbReference type="AlphaFoldDB" id="A0A1Y3KYV4"/>
<dbReference type="SUPFAM" id="SSF47413">
    <property type="entry name" value="lambda repressor-like DNA-binding domains"/>
    <property type="match status" value="1"/>
</dbReference>
<dbReference type="Pfam" id="PF09048">
    <property type="entry name" value="Cro"/>
    <property type="match status" value="1"/>
</dbReference>
<dbReference type="InterPro" id="IPR038202">
    <property type="entry name" value="Cro_sf"/>
</dbReference>
<dbReference type="InterPro" id="IPR010982">
    <property type="entry name" value="Lambda_DNA-bd_dom_sf"/>
</dbReference>
<evidence type="ECO:0000313" key="1">
    <source>
        <dbReference type="EMBL" id="OUM31049.1"/>
    </source>
</evidence>
<dbReference type="EMBL" id="NFSB01000079">
    <property type="protein sequence ID" value="OUM31049.1"/>
    <property type="molecule type" value="Genomic_DNA"/>
</dbReference>
<name>A0A1Y3KYV4_PSEPU</name>
<dbReference type="Gene3D" id="3.30.240.10">
    <property type="entry name" value="CRO Repressor"/>
    <property type="match status" value="1"/>
</dbReference>
<reference evidence="1 2" key="1">
    <citation type="submission" date="2017-05" db="EMBL/GenBank/DDBJ databases">
        <title>Whole genome sequence of Pseudomonas putida isolate 1312 commercialized as a biostimulant.</title>
        <authorList>
            <person name="Crovadore J."/>
            <person name="Blanc P."/>
            <person name="Chablais R."/>
            <person name="Cochard B."/>
            <person name="Grizard D."/>
            <person name="Lefort F."/>
        </authorList>
    </citation>
    <scope>NUCLEOTIDE SEQUENCE [LARGE SCALE GENOMIC DNA]</scope>
    <source>
        <strain evidence="1 2">1312</strain>
    </source>
</reference>
<sequence length="139" mass="15003">MCQIDWLRGVLHVLEDRLKTAGDSHGANVANLAIYNADDWHNGLDDQVRTLEKRIESAGAAPQNAVDPLRGATSSERLTLADFARGRQHKAARDLGVQQAAISKAIRVGRAVFVTRMADGSYSAVEEKPFPSPRLGGVA</sequence>